<dbReference type="Proteomes" id="UP000003704">
    <property type="component" value="Unassembled WGS sequence"/>
</dbReference>
<accession>I7ZIR0</accession>
<dbReference type="STRING" id="1172194.WQQ_17690"/>
<protein>
    <submittedName>
        <fullName evidence="1">Uncharacterized protein</fullName>
    </submittedName>
</protein>
<evidence type="ECO:0000313" key="1">
    <source>
        <dbReference type="EMBL" id="EIT71632.1"/>
    </source>
</evidence>
<keyword evidence="2" id="KW-1185">Reference proteome</keyword>
<evidence type="ECO:0000313" key="2">
    <source>
        <dbReference type="Proteomes" id="UP000003704"/>
    </source>
</evidence>
<dbReference type="AlphaFoldDB" id="I7ZIR0"/>
<organism evidence="1 2">
    <name type="scientific">Hydrocarboniphaga effusa AP103</name>
    <dbReference type="NCBI Taxonomy" id="1172194"/>
    <lineage>
        <taxon>Bacteria</taxon>
        <taxon>Pseudomonadati</taxon>
        <taxon>Pseudomonadota</taxon>
        <taxon>Gammaproteobacteria</taxon>
        <taxon>Nevskiales</taxon>
        <taxon>Nevskiaceae</taxon>
        <taxon>Hydrocarboniphaga</taxon>
    </lineage>
</organism>
<gene>
    <name evidence="1" type="ORF">WQQ_17690</name>
</gene>
<dbReference type="EMBL" id="AKGD01000001">
    <property type="protein sequence ID" value="EIT71632.1"/>
    <property type="molecule type" value="Genomic_DNA"/>
</dbReference>
<proteinExistence type="predicted"/>
<reference evidence="1 2" key="1">
    <citation type="journal article" date="2012" name="J. Bacteriol.">
        <title>Genome Sequence of n-Alkane-Degrading Hydrocarboniphaga effusa Strain AP103T (ATCC BAA-332T).</title>
        <authorList>
            <person name="Chang H.K."/>
            <person name="Zylstra G.J."/>
            <person name="Chae J.C."/>
        </authorList>
    </citation>
    <scope>NUCLEOTIDE SEQUENCE [LARGE SCALE GENOMIC DNA]</scope>
    <source>
        <strain evidence="1 2">AP103</strain>
    </source>
</reference>
<comment type="caution">
    <text evidence="1">The sequence shown here is derived from an EMBL/GenBank/DDBJ whole genome shotgun (WGS) entry which is preliminary data.</text>
</comment>
<sequence>MRHEFHHSSKLRQTRSDSIAQTIVARGSLSGTDTAITA</sequence>
<name>I7ZIR0_9GAMM</name>